<reference evidence="2" key="1">
    <citation type="submission" date="2020-08" db="EMBL/GenBank/DDBJ databases">
        <title>Genome public.</title>
        <authorList>
            <person name="Liu C."/>
            <person name="Sun Q."/>
        </authorList>
    </citation>
    <scope>NUCLEOTIDE SEQUENCE</scope>
    <source>
        <strain evidence="2">NSJ-52</strain>
    </source>
</reference>
<sequence>MSSLYLITGFLGAGKTTFLKNMVRCFPGRKLALIVNEFGREGVDGALLSKLGVAMTEIDNGSIFCSCRLDQFESALAGTLAQGPDVILVEASGLADPTSVRKVLDQPARFPGLVYAGAICLVDAGQFHKVFATTRVCALQLAVSDLVLINKTDLAAPEAVARVRAEVLAQRPGCQVHETTFGQLEASWLSALSAPPARTSAAVPHVKDITLQKFTLVLDEILSAAALESLLSLFAGDTYRIKGFAPLAEGLFLVDCVGPQIQLTPWPGMAPNPGRLSVLFGNGQNARRSVQAAIDRRSGLHIE</sequence>
<dbReference type="InterPro" id="IPR027417">
    <property type="entry name" value="P-loop_NTPase"/>
</dbReference>
<dbReference type="GO" id="GO:0005737">
    <property type="term" value="C:cytoplasm"/>
    <property type="evidence" value="ECO:0007669"/>
    <property type="project" value="TreeGrafter"/>
</dbReference>
<gene>
    <name evidence="2" type="ORF">H8S62_08215</name>
</gene>
<dbReference type="AlphaFoldDB" id="A0A8J6MGL2"/>
<dbReference type="SUPFAM" id="SSF52540">
    <property type="entry name" value="P-loop containing nucleoside triphosphate hydrolases"/>
    <property type="match status" value="1"/>
</dbReference>
<dbReference type="EMBL" id="JACOPQ010000005">
    <property type="protein sequence ID" value="MBC5736998.1"/>
    <property type="molecule type" value="Genomic_DNA"/>
</dbReference>
<proteinExistence type="predicted"/>
<feature type="domain" description="CobW/HypB/UreG nucleotide-binding" evidence="1">
    <location>
        <begin position="5"/>
        <end position="176"/>
    </location>
</feature>
<dbReference type="PANTHER" id="PTHR13748:SF62">
    <property type="entry name" value="COBW DOMAIN-CONTAINING PROTEIN"/>
    <property type="match status" value="1"/>
</dbReference>
<dbReference type="CDD" id="cd03112">
    <property type="entry name" value="CobW-like"/>
    <property type="match status" value="1"/>
</dbReference>
<protein>
    <submittedName>
        <fullName evidence="2">GTP-binding protein</fullName>
    </submittedName>
</protein>
<dbReference type="RefSeq" id="WP_186918983.1">
    <property type="nucleotide sequence ID" value="NZ_JACOPQ010000005.1"/>
</dbReference>
<dbReference type="InterPro" id="IPR003495">
    <property type="entry name" value="CobW/HypB/UreG_nucleotide-bd"/>
</dbReference>
<dbReference type="Pfam" id="PF02492">
    <property type="entry name" value="cobW"/>
    <property type="match status" value="1"/>
</dbReference>
<dbReference type="InterPro" id="IPR051316">
    <property type="entry name" value="Zinc-reg_GTPase_activator"/>
</dbReference>
<organism evidence="2 3">
    <name type="scientific">Lawsonibacter faecis</name>
    <dbReference type="NCBI Taxonomy" id="2763052"/>
    <lineage>
        <taxon>Bacteria</taxon>
        <taxon>Bacillati</taxon>
        <taxon>Bacillota</taxon>
        <taxon>Clostridia</taxon>
        <taxon>Eubacteriales</taxon>
        <taxon>Oscillospiraceae</taxon>
        <taxon>Lawsonibacter</taxon>
    </lineage>
</organism>
<name>A0A8J6MGL2_9FIRM</name>
<evidence type="ECO:0000313" key="3">
    <source>
        <dbReference type="Proteomes" id="UP000607645"/>
    </source>
</evidence>
<evidence type="ECO:0000313" key="2">
    <source>
        <dbReference type="EMBL" id="MBC5736998.1"/>
    </source>
</evidence>
<dbReference type="Proteomes" id="UP000607645">
    <property type="component" value="Unassembled WGS sequence"/>
</dbReference>
<dbReference type="Gene3D" id="3.40.50.300">
    <property type="entry name" value="P-loop containing nucleotide triphosphate hydrolases"/>
    <property type="match status" value="1"/>
</dbReference>
<evidence type="ECO:0000259" key="1">
    <source>
        <dbReference type="Pfam" id="PF02492"/>
    </source>
</evidence>
<dbReference type="PANTHER" id="PTHR13748">
    <property type="entry name" value="COBW-RELATED"/>
    <property type="match status" value="1"/>
</dbReference>
<comment type="caution">
    <text evidence="2">The sequence shown here is derived from an EMBL/GenBank/DDBJ whole genome shotgun (WGS) entry which is preliminary data.</text>
</comment>
<accession>A0A8J6MGL2</accession>
<keyword evidence="3" id="KW-1185">Reference proteome</keyword>